<accession>A0A0B6YIT4</accession>
<dbReference type="AlphaFoldDB" id="A0A0B6YIT4"/>
<name>A0A0B6YIT4_9EUPU</name>
<reference evidence="1" key="1">
    <citation type="submission" date="2014-12" db="EMBL/GenBank/DDBJ databases">
        <title>Insight into the proteome of Arion vulgaris.</title>
        <authorList>
            <person name="Aradska J."/>
            <person name="Bulat T."/>
            <person name="Smidak R."/>
            <person name="Sarate P."/>
            <person name="Gangsoo J."/>
            <person name="Sialana F."/>
            <person name="Bilban M."/>
            <person name="Lubec G."/>
        </authorList>
    </citation>
    <scope>NUCLEOTIDE SEQUENCE</scope>
    <source>
        <tissue evidence="1">Skin</tissue>
    </source>
</reference>
<feature type="non-terminal residue" evidence="1">
    <location>
        <position position="84"/>
    </location>
</feature>
<dbReference type="EMBL" id="HACG01009273">
    <property type="protein sequence ID" value="CEK56138.1"/>
    <property type="molecule type" value="Transcribed_RNA"/>
</dbReference>
<gene>
    <name evidence="1" type="primary">ORF26894</name>
</gene>
<evidence type="ECO:0000313" key="1">
    <source>
        <dbReference type="EMBL" id="CEK56138.1"/>
    </source>
</evidence>
<organism evidence="1">
    <name type="scientific">Arion vulgaris</name>
    <dbReference type="NCBI Taxonomy" id="1028688"/>
    <lineage>
        <taxon>Eukaryota</taxon>
        <taxon>Metazoa</taxon>
        <taxon>Spiralia</taxon>
        <taxon>Lophotrochozoa</taxon>
        <taxon>Mollusca</taxon>
        <taxon>Gastropoda</taxon>
        <taxon>Heterobranchia</taxon>
        <taxon>Euthyneura</taxon>
        <taxon>Panpulmonata</taxon>
        <taxon>Eupulmonata</taxon>
        <taxon>Stylommatophora</taxon>
        <taxon>Helicina</taxon>
        <taxon>Arionoidea</taxon>
        <taxon>Arionidae</taxon>
        <taxon>Arion</taxon>
    </lineage>
</organism>
<protein>
    <submittedName>
        <fullName evidence="1">Uncharacterized protein</fullName>
    </submittedName>
</protein>
<proteinExistence type="predicted"/>
<sequence length="84" mass="9644">NILRCIMYDNISWDEFSSSANSKEWLELAENCPKLLDNIPALAKLCRYGLIEEEDTIINVTNYSPAIKSSISVTRIEIRQQSYT</sequence>
<feature type="non-terminal residue" evidence="1">
    <location>
        <position position="1"/>
    </location>
</feature>